<evidence type="ECO:0000313" key="2">
    <source>
        <dbReference type="Proteomes" id="UP000827092"/>
    </source>
</evidence>
<dbReference type="InterPro" id="IPR016161">
    <property type="entry name" value="Ald_DH/histidinol_DH"/>
</dbReference>
<dbReference type="InterPro" id="IPR016162">
    <property type="entry name" value="Ald_DH_N"/>
</dbReference>
<dbReference type="Proteomes" id="UP000827092">
    <property type="component" value="Unassembled WGS sequence"/>
</dbReference>
<name>A0AAV6TT71_9ARAC</name>
<comment type="caution">
    <text evidence="1">The sequence shown here is derived from an EMBL/GenBank/DDBJ whole genome shotgun (WGS) entry which is preliminary data.</text>
</comment>
<dbReference type="PANTHER" id="PTHR11063">
    <property type="entry name" value="GLUTAMATE SEMIALDEHYDE DEHYDROGENASE"/>
    <property type="match status" value="1"/>
</dbReference>
<dbReference type="EMBL" id="JAFNEN010001173">
    <property type="protein sequence ID" value="KAG8174639.1"/>
    <property type="molecule type" value="Genomic_DNA"/>
</dbReference>
<evidence type="ECO:0008006" key="3">
    <source>
        <dbReference type="Google" id="ProtNLM"/>
    </source>
</evidence>
<dbReference type="Gene3D" id="3.40.605.10">
    <property type="entry name" value="Aldehyde Dehydrogenase, Chain A, domain 1"/>
    <property type="match status" value="1"/>
</dbReference>
<dbReference type="SUPFAM" id="SSF53720">
    <property type="entry name" value="ALDH-like"/>
    <property type="match status" value="1"/>
</dbReference>
<evidence type="ECO:0000313" key="1">
    <source>
        <dbReference type="EMBL" id="KAG8174639.1"/>
    </source>
</evidence>
<dbReference type="GO" id="GO:0004350">
    <property type="term" value="F:glutamate-5-semialdehyde dehydrogenase activity"/>
    <property type="evidence" value="ECO:0007669"/>
    <property type="project" value="TreeGrafter"/>
</dbReference>
<reference evidence="1 2" key="1">
    <citation type="journal article" date="2022" name="Nat. Ecol. Evol.">
        <title>A masculinizing supergene underlies an exaggerated male reproductive morph in a spider.</title>
        <authorList>
            <person name="Hendrickx F."/>
            <person name="De Corte Z."/>
            <person name="Sonet G."/>
            <person name="Van Belleghem S.M."/>
            <person name="Kostlbacher S."/>
            <person name="Vangestel C."/>
        </authorList>
    </citation>
    <scope>NUCLEOTIDE SEQUENCE [LARGE SCALE GENOMIC DNA]</scope>
    <source>
        <strain evidence="1">W744_W776</strain>
    </source>
</reference>
<organism evidence="1 2">
    <name type="scientific">Oedothorax gibbosus</name>
    <dbReference type="NCBI Taxonomy" id="931172"/>
    <lineage>
        <taxon>Eukaryota</taxon>
        <taxon>Metazoa</taxon>
        <taxon>Ecdysozoa</taxon>
        <taxon>Arthropoda</taxon>
        <taxon>Chelicerata</taxon>
        <taxon>Arachnida</taxon>
        <taxon>Araneae</taxon>
        <taxon>Araneomorphae</taxon>
        <taxon>Entelegynae</taxon>
        <taxon>Araneoidea</taxon>
        <taxon>Linyphiidae</taxon>
        <taxon>Erigoninae</taxon>
        <taxon>Oedothorax</taxon>
    </lineage>
</organism>
<accession>A0AAV6TT71</accession>
<dbReference type="AlphaFoldDB" id="A0AAV6TT71"/>
<dbReference type="GO" id="GO:0005739">
    <property type="term" value="C:mitochondrion"/>
    <property type="evidence" value="ECO:0007669"/>
    <property type="project" value="TreeGrafter"/>
</dbReference>
<dbReference type="PANTHER" id="PTHR11063:SF8">
    <property type="entry name" value="DELTA-1-PYRROLINE-5-CARBOXYLATE SYNTHASE"/>
    <property type="match status" value="1"/>
</dbReference>
<protein>
    <recommendedName>
        <fullName evidence="3">Glutamate-5-semialdehyde dehydrogenase</fullName>
    </recommendedName>
</protein>
<proteinExistence type="predicted"/>
<sequence length="107" mass="11912">MIMLLAELLQNRKQQILQANARDLRKAEESGLATPLLSRLFLTPDKLNSLADGLRQIAEASHTVVGRLLKKIQIADGMELHQITVPIGVLLVIFESRPDCLPQIVSY</sequence>
<keyword evidence="2" id="KW-1185">Reference proteome</keyword>
<gene>
    <name evidence="1" type="ORF">JTE90_007386</name>
</gene>